<proteinExistence type="predicted"/>
<dbReference type="EMBL" id="ML976050">
    <property type="protein sequence ID" value="KAF1941267.1"/>
    <property type="molecule type" value="Genomic_DNA"/>
</dbReference>
<reference evidence="2" key="1">
    <citation type="journal article" date="2020" name="Stud. Mycol.">
        <title>101 Dothideomycetes genomes: a test case for predicting lifestyles and emergence of pathogens.</title>
        <authorList>
            <person name="Haridas S."/>
            <person name="Albert R."/>
            <person name="Binder M."/>
            <person name="Bloem J."/>
            <person name="Labutti K."/>
            <person name="Salamov A."/>
            <person name="Andreopoulos B."/>
            <person name="Baker S."/>
            <person name="Barry K."/>
            <person name="Bills G."/>
            <person name="Bluhm B."/>
            <person name="Cannon C."/>
            <person name="Castanera R."/>
            <person name="Culley D."/>
            <person name="Daum C."/>
            <person name="Ezra D."/>
            <person name="Gonzalez J."/>
            <person name="Henrissat B."/>
            <person name="Kuo A."/>
            <person name="Liang C."/>
            <person name="Lipzen A."/>
            <person name="Lutzoni F."/>
            <person name="Magnuson J."/>
            <person name="Mondo S."/>
            <person name="Nolan M."/>
            <person name="Ohm R."/>
            <person name="Pangilinan J."/>
            <person name="Park H.-J."/>
            <person name="Ramirez L."/>
            <person name="Alfaro M."/>
            <person name="Sun H."/>
            <person name="Tritt A."/>
            <person name="Yoshinaga Y."/>
            <person name="Zwiers L.-H."/>
            <person name="Turgeon B."/>
            <person name="Goodwin S."/>
            <person name="Spatafora J."/>
            <person name="Crous P."/>
            <person name="Grigoriev I."/>
        </authorList>
    </citation>
    <scope>NUCLEOTIDE SEQUENCE</scope>
    <source>
        <strain evidence="2">CBS 161.51</strain>
    </source>
</reference>
<dbReference type="AlphaFoldDB" id="A0A6A5SW73"/>
<name>A0A6A5SW73_9PLEO</name>
<protein>
    <submittedName>
        <fullName evidence="2">Uncharacterized protein</fullName>
    </submittedName>
</protein>
<gene>
    <name evidence="2" type="ORF">EJ02DRAFT_208139</name>
</gene>
<evidence type="ECO:0000313" key="2">
    <source>
        <dbReference type="EMBL" id="KAF1941267.1"/>
    </source>
</evidence>
<feature type="compositionally biased region" description="Polar residues" evidence="1">
    <location>
        <begin position="114"/>
        <end position="128"/>
    </location>
</feature>
<evidence type="ECO:0000256" key="1">
    <source>
        <dbReference type="SAM" id="MobiDB-lite"/>
    </source>
</evidence>
<feature type="region of interest" description="Disordered" evidence="1">
    <location>
        <begin position="23"/>
        <end position="59"/>
    </location>
</feature>
<sequence length="160" mass="18394">MQESLTDKSAQISERDERIAQLERQLQIRVVESNPTNQDGPRRHRTLPSHGTSSDNPFAKTANQCQMNTYDYSSSEEHAHYELHRTFAITNPSTKENPAYTITEPGNLPRLESRLSNSTSTLPRQPNGTYYARRKRLPQKLPAQNTPNKPSLRRRIFDAF</sequence>
<accession>A0A6A5SW73</accession>
<feature type="region of interest" description="Disordered" evidence="1">
    <location>
        <begin position="109"/>
        <end position="129"/>
    </location>
</feature>
<evidence type="ECO:0000313" key="3">
    <source>
        <dbReference type="Proteomes" id="UP000800038"/>
    </source>
</evidence>
<keyword evidence="3" id="KW-1185">Reference proteome</keyword>
<dbReference type="Proteomes" id="UP000800038">
    <property type="component" value="Unassembled WGS sequence"/>
</dbReference>
<feature type="compositionally biased region" description="Polar residues" evidence="1">
    <location>
        <begin position="49"/>
        <end position="59"/>
    </location>
</feature>
<organism evidence="2 3">
    <name type="scientific">Clathrospora elynae</name>
    <dbReference type="NCBI Taxonomy" id="706981"/>
    <lineage>
        <taxon>Eukaryota</taxon>
        <taxon>Fungi</taxon>
        <taxon>Dikarya</taxon>
        <taxon>Ascomycota</taxon>
        <taxon>Pezizomycotina</taxon>
        <taxon>Dothideomycetes</taxon>
        <taxon>Pleosporomycetidae</taxon>
        <taxon>Pleosporales</taxon>
        <taxon>Diademaceae</taxon>
        <taxon>Clathrospora</taxon>
    </lineage>
</organism>